<comment type="subcellular location">
    <subcellularLocation>
        <location evidence="1">Cell membrane</location>
        <topology evidence="1">Multi-pass membrane protein</topology>
    </subcellularLocation>
</comment>
<keyword evidence="3 6" id="KW-0812">Transmembrane</keyword>
<feature type="transmembrane region" description="Helical" evidence="6">
    <location>
        <begin position="293"/>
        <end position="312"/>
    </location>
</feature>
<feature type="transmembrane region" description="Helical" evidence="6">
    <location>
        <begin position="118"/>
        <end position="136"/>
    </location>
</feature>
<sequence>MLPIIIVTFLAVFFLLLAIYFGVTSVTRSPKYELKRRLQRLARDTGAQGMPEDLRTEIIREIPPLDRILAKVPLTRDLDKKLDYAGLDVTASRFVMLSAAVTVIGFICIVLLSKSFLVALAGAVMISLLPFAFLSFKIRQRLEKFTELFPDALTMISRSLRAGHSFTSAIQLVGEEIQDPVGELFKTAYEQQLLGLRITETLTNLNERIESLDLRFFTTAIAINNDVGGNLSEILENLAKTIRERLKIRRQVRVYTAQGRMTGYVLGVLPAFTFVVFNILNHRYESLLYKETQGQYVLALAVFLQIIGFLVIRKIIRIRI</sequence>
<keyword evidence="4 6" id="KW-1133">Transmembrane helix</keyword>
<evidence type="ECO:0000313" key="9">
    <source>
        <dbReference type="Proteomes" id="UP000683493"/>
    </source>
</evidence>
<evidence type="ECO:0000256" key="6">
    <source>
        <dbReference type="SAM" id="Phobius"/>
    </source>
</evidence>
<gene>
    <name evidence="8" type="ORF">KP005_07325</name>
</gene>
<dbReference type="PANTHER" id="PTHR35007">
    <property type="entry name" value="INTEGRAL MEMBRANE PROTEIN-RELATED"/>
    <property type="match status" value="1"/>
</dbReference>
<feature type="transmembrane region" description="Helical" evidence="6">
    <location>
        <begin position="6"/>
        <end position="27"/>
    </location>
</feature>
<evidence type="ECO:0000256" key="2">
    <source>
        <dbReference type="ARBA" id="ARBA00022475"/>
    </source>
</evidence>
<accession>A0ABX8JNV5</accession>
<keyword evidence="5 6" id="KW-0472">Membrane</keyword>
<protein>
    <submittedName>
        <fullName evidence="8">Type II secretion system F family protein</fullName>
    </submittedName>
</protein>
<evidence type="ECO:0000256" key="4">
    <source>
        <dbReference type="ARBA" id="ARBA00022989"/>
    </source>
</evidence>
<proteinExistence type="predicted"/>
<dbReference type="PANTHER" id="PTHR35007:SF1">
    <property type="entry name" value="PILUS ASSEMBLY PROTEIN"/>
    <property type="match status" value="1"/>
</dbReference>
<name>A0ABX8JNV5_9BACT</name>
<organism evidence="8 9">
    <name type="scientific">Geomonas diazotrophica</name>
    <dbReference type="NCBI Taxonomy" id="2843197"/>
    <lineage>
        <taxon>Bacteria</taxon>
        <taxon>Pseudomonadati</taxon>
        <taxon>Thermodesulfobacteriota</taxon>
        <taxon>Desulfuromonadia</taxon>
        <taxon>Geobacterales</taxon>
        <taxon>Geobacteraceae</taxon>
        <taxon>Geomonas</taxon>
    </lineage>
</organism>
<evidence type="ECO:0000256" key="5">
    <source>
        <dbReference type="ARBA" id="ARBA00023136"/>
    </source>
</evidence>
<evidence type="ECO:0000256" key="3">
    <source>
        <dbReference type="ARBA" id="ARBA00022692"/>
    </source>
</evidence>
<keyword evidence="9" id="KW-1185">Reference proteome</keyword>
<evidence type="ECO:0000313" key="8">
    <source>
        <dbReference type="EMBL" id="QWV99082.1"/>
    </source>
</evidence>
<dbReference type="Pfam" id="PF00482">
    <property type="entry name" value="T2SSF"/>
    <property type="match status" value="1"/>
</dbReference>
<dbReference type="EMBL" id="CP076724">
    <property type="protein sequence ID" value="QWV99082.1"/>
    <property type="molecule type" value="Genomic_DNA"/>
</dbReference>
<reference evidence="8 9" key="1">
    <citation type="submission" date="2021-06" db="EMBL/GenBank/DDBJ databases">
        <title>Gemonas diversity in paddy soil.</title>
        <authorList>
            <person name="Liu G."/>
        </authorList>
    </citation>
    <scope>NUCLEOTIDE SEQUENCE [LARGE SCALE GENOMIC DNA]</scope>
    <source>
        <strain evidence="8 9">RG29</strain>
    </source>
</reference>
<feature type="transmembrane region" description="Helical" evidence="6">
    <location>
        <begin position="263"/>
        <end position="281"/>
    </location>
</feature>
<dbReference type="Proteomes" id="UP000683493">
    <property type="component" value="Chromosome"/>
</dbReference>
<feature type="domain" description="Type II secretion system protein GspF" evidence="7">
    <location>
        <begin position="153"/>
        <end position="277"/>
    </location>
</feature>
<dbReference type="InterPro" id="IPR018076">
    <property type="entry name" value="T2SS_GspF_dom"/>
</dbReference>
<evidence type="ECO:0000256" key="1">
    <source>
        <dbReference type="ARBA" id="ARBA00004651"/>
    </source>
</evidence>
<keyword evidence="2" id="KW-1003">Cell membrane</keyword>
<feature type="transmembrane region" description="Helical" evidence="6">
    <location>
        <begin position="94"/>
        <end position="112"/>
    </location>
</feature>
<evidence type="ECO:0000259" key="7">
    <source>
        <dbReference type="Pfam" id="PF00482"/>
    </source>
</evidence>